<dbReference type="AlphaFoldDB" id="A0AAD6A2F3"/>
<dbReference type="SMART" id="SM00185">
    <property type="entry name" value="ARM"/>
    <property type="match status" value="4"/>
</dbReference>
<accession>A0AAD6A2F3</accession>
<dbReference type="Gene3D" id="1.25.10.10">
    <property type="entry name" value="Leucine-rich Repeat Variant"/>
    <property type="match status" value="2"/>
</dbReference>
<name>A0AAD6A2F3_9POAL</name>
<comment type="caution">
    <text evidence="2">The sequence shown here is derived from an EMBL/GenBank/DDBJ whole genome shotgun (WGS) entry which is preliminary data.</text>
</comment>
<dbReference type="InterPro" id="IPR016024">
    <property type="entry name" value="ARM-type_fold"/>
</dbReference>
<sequence length="571" mass="63491">MEETLEFSPFHMKEETNLEEALELLASLINSSHSTQCFPLKWQLIRDKLEELRSSLHHATIGQNSDLSPFVQSLVSTLDEIQLAAVHSSNKSYNGGRLLLISNLNKVISMLDFHIKELSTFSPGVHLAHSHAIVPAKPAAGAKIDYIKFYIKDIFSRLTIASLDVKAQTLATLGELLSEDERYVRILTQEIDDGIGILVNLLENENVGIVEEAVGVVLVIAGFDSYKGYLVKAGSMGPLVHALEKRGTVLGKERVVQVLIKLTENSENVWSFSAYGGVSAIVQNLNYAEDAIASSSELISSICVIMRNLIRIDEIKGFIVDEGAIRVLMNLLNMKQLQEICKIQLLGLLGEISFNDEKNKIKMVEESLIVSLTELVDPNLPFCLKTREVSLKFIESLVPYFAPDAGLVRCIVFYLKFDENSIRESALKIVCQLSKVSDEYKRLVSESGALIELVQLVGSKLVQVRQMAAETISNLVSANHVRQLFLQDESNLKGLMRLFDSNESKSAAEKFLLSALMSLSESSYGRIQIIASGYVCNLEKMAEFGESDAKKIMKKLSNSRFQSLFSKIWSL</sequence>
<dbReference type="InterPro" id="IPR054296">
    <property type="entry name" value="DUF7032"/>
</dbReference>
<dbReference type="Pfam" id="PF23005">
    <property type="entry name" value="DUF7032"/>
    <property type="match status" value="1"/>
</dbReference>
<evidence type="ECO:0000313" key="2">
    <source>
        <dbReference type="EMBL" id="KAJ3708481.1"/>
    </source>
</evidence>
<evidence type="ECO:0000259" key="1">
    <source>
        <dbReference type="Pfam" id="PF23005"/>
    </source>
</evidence>
<feature type="domain" description="DUF7032" evidence="1">
    <location>
        <begin position="20"/>
        <end position="120"/>
    </location>
</feature>
<organism evidence="2 3">
    <name type="scientific">Rhynchospora tenuis</name>
    <dbReference type="NCBI Taxonomy" id="198213"/>
    <lineage>
        <taxon>Eukaryota</taxon>
        <taxon>Viridiplantae</taxon>
        <taxon>Streptophyta</taxon>
        <taxon>Embryophyta</taxon>
        <taxon>Tracheophyta</taxon>
        <taxon>Spermatophyta</taxon>
        <taxon>Magnoliopsida</taxon>
        <taxon>Liliopsida</taxon>
        <taxon>Poales</taxon>
        <taxon>Cyperaceae</taxon>
        <taxon>Cyperoideae</taxon>
        <taxon>Rhynchosporeae</taxon>
        <taxon>Rhynchospora</taxon>
    </lineage>
</organism>
<dbReference type="Proteomes" id="UP001210211">
    <property type="component" value="Unassembled WGS sequence"/>
</dbReference>
<keyword evidence="3" id="KW-1185">Reference proteome</keyword>
<dbReference type="EMBL" id="JAMRDG010000001">
    <property type="protein sequence ID" value="KAJ3708481.1"/>
    <property type="molecule type" value="Genomic_DNA"/>
</dbReference>
<dbReference type="PANTHER" id="PTHR46043">
    <property type="entry name" value="ARM REPEAT SUPERFAMILY PROTEIN"/>
    <property type="match status" value="1"/>
</dbReference>
<dbReference type="InterPro" id="IPR000225">
    <property type="entry name" value="Armadillo"/>
</dbReference>
<reference evidence="2 3" key="1">
    <citation type="journal article" date="2022" name="Cell">
        <title>Repeat-based holocentromeres influence genome architecture and karyotype evolution.</title>
        <authorList>
            <person name="Hofstatter P.G."/>
            <person name="Thangavel G."/>
            <person name="Lux T."/>
            <person name="Neumann P."/>
            <person name="Vondrak T."/>
            <person name="Novak P."/>
            <person name="Zhang M."/>
            <person name="Costa L."/>
            <person name="Castellani M."/>
            <person name="Scott A."/>
            <person name="Toegelov H."/>
            <person name="Fuchs J."/>
            <person name="Mata-Sucre Y."/>
            <person name="Dias Y."/>
            <person name="Vanzela A.L.L."/>
            <person name="Huettel B."/>
            <person name="Almeida C.C.S."/>
            <person name="Simkova H."/>
            <person name="Souza G."/>
            <person name="Pedrosa-Harand A."/>
            <person name="Macas J."/>
            <person name="Mayer K.F.X."/>
            <person name="Houben A."/>
            <person name="Marques A."/>
        </authorList>
    </citation>
    <scope>NUCLEOTIDE SEQUENCE [LARGE SCALE GENOMIC DNA]</scope>
    <source>
        <strain evidence="2">RhyTen1mFocal</strain>
    </source>
</reference>
<gene>
    <name evidence="2" type="ORF">LUZ61_012186</name>
</gene>
<dbReference type="PANTHER" id="PTHR46043:SF3">
    <property type="entry name" value="OS02G0160250 PROTEIN"/>
    <property type="match status" value="1"/>
</dbReference>
<dbReference type="Pfam" id="PF00514">
    <property type="entry name" value="Arm"/>
    <property type="match status" value="1"/>
</dbReference>
<protein>
    <recommendedName>
        <fullName evidence="1">DUF7032 domain-containing protein</fullName>
    </recommendedName>
</protein>
<proteinExistence type="predicted"/>
<dbReference type="InterPro" id="IPR011989">
    <property type="entry name" value="ARM-like"/>
</dbReference>
<dbReference type="SUPFAM" id="SSF48371">
    <property type="entry name" value="ARM repeat"/>
    <property type="match status" value="1"/>
</dbReference>
<evidence type="ECO:0000313" key="3">
    <source>
        <dbReference type="Proteomes" id="UP001210211"/>
    </source>
</evidence>